<dbReference type="RefSeq" id="WP_174921729.1">
    <property type="nucleotide sequence ID" value="NZ_CABVPT010000022.1"/>
</dbReference>
<gene>
    <name evidence="1" type="ORF">QZM52_03100</name>
</gene>
<dbReference type="Proteomes" id="UP001171606">
    <property type="component" value="Unassembled WGS sequence"/>
</dbReference>
<reference evidence="1" key="1">
    <citation type="submission" date="2023-07" db="EMBL/GenBank/DDBJ databases">
        <title>A collection of bacterial strains from the Burkholderia cepacia Research Laboratory and Repository.</title>
        <authorList>
            <person name="Lipuma J."/>
            <person name="Spilker T."/>
            <person name="Caverly L."/>
        </authorList>
    </citation>
    <scope>NUCLEOTIDE SEQUENCE</scope>
    <source>
        <strain evidence="1">AU42020</strain>
    </source>
</reference>
<keyword evidence="2" id="KW-1185">Reference proteome</keyword>
<organism evidence="1 2">
    <name type="scientific">Burkholderia metallica</name>
    <dbReference type="NCBI Taxonomy" id="488729"/>
    <lineage>
        <taxon>Bacteria</taxon>
        <taxon>Pseudomonadati</taxon>
        <taxon>Pseudomonadota</taxon>
        <taxon>Betaproteobacteria</taxon>
        <taxon>Burkholderiales</taxon>
        <taxon>Burkholderiaceae</taxon>
        <taxon>Burkholderia</taxon>
        <taxon>Burkholderia cepacia complex</taxon>
    </lineage>
</organism>
<evidence type="ECO:0000313" key="1">
    <source>
        <dbReference type="EMBL" id="MDN7930274.1"/>
    </source>
</evidence>
<dbReference type="EMBL" id="JAUJSQ010000001">
    <property type="protein sequence ID" value="MDN7930274.1"/>
    <property type="molecule type" value="Genomic_DNA"/>
</dbReference>
<protein>
    <recommendedName>
        <fullName evidence="3">Preprotein translocase subunit SecD</fullName>
    </recommendedName>
</protein>
<accession>A0ABT8P5B1</accession>
<proteinExistence type="predicted"/>
<name>A0ABT8P5B1_9BURK</name>
<evidence type="ECO:0000313" key="2">
    <source>
        <dbReference type="Proteomes" id="UP001171606"/>
    </source>
</evidence>
<evidence type="ECO:0008006" key="3">
    <source>
        <dbReference type="Google" id="ProtNLM"/>
    </source>
</evidence>
<sequence>MRAEHMLPDHADRIEVGATTIRKGTVGAFLINARVLTDPNAAPADRARAEADTIDALPALRALGLFDVLEVRDPALRAWLDARSTHAGTVDRDPRFKESS</sequence>
<comment type="caution">
    <text evidence="1">The sequence shown here is derived from an EMBL/GenBank/DDBJ whole genome shotgun (WGS) entry which is preliminary data.</text>
</comment>